<evidence type="ECO:0000256" key="2">
    <source>
        <dbReference type="SAM" id="MobiDB-lite"/>
    </source>
</evidence>
<dbReference type="EMBL" id="JPOX01000019">
    <property type="protein sequence ID" value="KFX46340.1"/>
    <property type="molecule type" value="Genomic_DNA"/>
</dbReference>
<proteinExistence type="predicted"/>
<feature type="chain" id="PRO_5001892562" evidence="3">
    <location>
        <begin position="18"/>
        <end position="257"/>
    </location>
</feature>
<dbReference type="Pfam" id="PF01828">
    <property type="entry name" value="Peptidase_A4"/>
    <property type="match status" value="1"/>
</dbReference>
<feature type="compositionally biased region" description="Polar residues" evidence="2">
    <location>
        <begin position="37"/>
        <end position="52"/>
    </location>
</feature>
<evidence type="ECO:0000256" key="1">
    <source>
        <dbReference type="PIRSR" id="PIRSR600250-50"/>
    </source>
</evidence>
<dbReference type="GO" id="GO:0070007">
    <property type="term" value="F:glutamic-type endopeptidase activity"/>
    <property type="evidence" value="ECO:0007669"/>
    <property type="project" value="InterPro"/>
</dbReference>
<dbReference type="GO" id="GO:0006508">
    <property type="term" value="P:proteolysis"/>
    <property type="evidence" value="ECO:0007669"/>
    <property type="project" value="InterPro"/>
</dbReference>
<dbReference type="eggNOG" id="ENOG502RJF6">
    <property type="taxonomic scope" value="Eukaryota"/>
</dbReference>
<dbReference type="CDD" id="cd13426">
    <property type="entry name" value="Peptidase_G1"/>
    <property type="match status" value="1"/>
</dbReference>
<comment type="caution">
    <text evidence="4">The sequence shown here is derived from an EMBL/GenBank/DDBJ whole genome shotgun (WGS) entry which is preliminary data.</text>
</comment>
<dbReference type="InterPro" id="IPR013320">
    <property type="entry name" value="ConA-like_dom_sf"/>
</dbReference>
<dbReference type="Gene3D" id="2.60.120.700">
    <property type="entry name" value="Peptidase G1"/>
    <property type="match status" value="1"/>
</dbReference>
<keyword evidence="3" id="KW-0732">Signal</keyword>
<feature type="active site" description="Proton acceptor" evidence="1">
    <location>
        <position position="192"/>
    </location>
</feature>
<dbReference type="HOGENOM" id="CLU_066466_0_1_1"/>
<reference evidence="4" key="1">
    <citation type="journal article" date="2014" name="PLoS Genet.">
        <title>Signature Gene Expression Reveals Novel Clues to the Molecular Mechanisms of Dimorphic Transition in Penicillium marneffei.</title>
        <authorList>
            <person name="Yang E."/>
            <person name="Wang G."/>
            <person name="Cai J."/>
            <person name="Woo P.C."/>
            <person name="Lau S.K."/>
            <person name="Yuen K.-Y."/>
            <person name="Chow W.-N."/>
            <person name="Lin X."/>
        </authorList>
    </citation>
    <scope>NUCLEOTIDE SEQUENCE [LARGE SCALE GENOMIC DNA]</scope>
    <source>
        <strain evidence="4">PM1</strain>
    </source>
</reference>
<accession>A0A093V2E0</accession>
<dbReference type="PANTHER" id="PTHR37536">
    <property type="entry name" value="PUTATIVE (AFU_ORTHOLOGUE AFUA_3G02970)-RELATED"/>
    <property type="match status" value="1"/>
</dbReference>
<dbReference type="AlphaFoldDB" id="A0A093V2E0"/>
<organism evidence="4">
    <name type="scientific">Talaromyces marneffei PM1</name>
    <dbReference type="NCBI Taxonomy" id="1077442"/>
    <lineage>
        <taxon>Eukaryota</taxon>
        <taxon>Fungi</taxon>
        <taxon>Dikarya</taxon>
        <taxon>Ascomycota</taxon>
        <taxon>Pezizomycotina</taxon>
        <taxon>Eurotiomycetes</taxon>
        <taxon>Eurotiomycetidae</taxon>
        <taxon>Eurotiales</taxon>
        <taxon>Trichocomaceae</taxon>
        <taxon>Talaromyces</taxon>
        <taxon>Talaromyces sect. Talaromyces</taxon>
    </lineage>
</organism>
<gene>
    <name evidence="4" type="ORF">GQ26_0190850</name>
</gene>
<protein>
    <submittedName>
        <fullName evidence="4">Aspergillopepsin-2</fullName>
    </submittedName>
</protein>
<feature type="region of interest" description="Disordered" evidence="2">
    <location>
        <begin position="31"/>
        <end position="53"/>
    </location>
</feature>
<evidence type="ECO:0000313" key="4">
    <source>
        <dbReference type="EMBL" id="KFX46340.1"/>
    </source>
</evidence>
<name>A0A093V2E0_TALMA</name>
<evidence type="ECO:0000256" key="3">
    <source>
        <dbReference type="SAM" id="SignalP"/>
    </source>
</evidence>
<dbReference type="PANTHER" id="PTHR37536:SF1">
    <property type="entry name" value="ASPERGILLOPEPSIN, PUTAITVE (AFU_ORTHOLOGUE AFUA_7G01200)"/>
    <property type="match status" value="1"/>
</dbReference>
<dbReference type="InterPro" id="IPR000250">
    <property type="entry name" value="Peptidase_G1"/>
</dbReference>
<dbReference type="PRINTS" id="PR00977">
    <property type="entry name" value="SCYTLDPTASE"/>
</dbReference>
<dbReference type="SUPFAM" id="SSF49899">
    <property type="entry name" value="Concanavalin A-like lectins/glucanases"/>
    <property type="match status" value="1"/>
</dbReference>
<dbReference type="InterPro" id="IPR038656">
    <property type="entry name" value="Peptidase_G1_sf"/>
</dbReference>
<feature type="signal peptide" evidence="3">
    <location>
        <begin position="1"/>
        <end position="17"/>
    </location>
</feature>
<sequence>MKFTVTTVALFAVGAFAESSGHGLAARVAGRNRLSHPKQTNNTNTDYSSNWSGAVLTSPPSGTTFTSVSAQFTVPTPQAVNGKAGSSSAWVGIDGDTYTAAILQTGIDFSVDSSGAASFDAWYEWFPDYAYDFSGIDINAGDTIAVSVVANSNTSGTATIENLSTAQTVYQDLTAPDSSSALGGQNAEWIVEDYESGGSLVTLDNFGTVTFTSASAGLSNGESVGTDGADLIDLEQNRRVLTSVSVPSSSEVVVTYV</sequence>